<gene>
    <name evidence="6" type="ORF">ACFOX3_02130</name>
</gene>
<evidence type="ECO:0000256" key="4">
    <source>
        <dbReference type="ARBA" id="ARBA00022694"/>
    </source>
</evidence>
<keyword evidence="4" id="KW-0819">tRNA processing</keyword>
<dbReference type="EC" id="2.5.1.25" evidence="1"/>
<feature type="domain" description="DTW" evidence="5">
    <location>
        <begin position="32"/>
        <end position="224"/>
    </location>
</feature>
<dbReference type="Proteomes" id="UP001595840">
    <property type="component" value="Unassembled WGS sequence"/>
</dbReference>
<keyword evidence="3" id="KW-0949">S-adenosyl-L-methionine</keyword>
<dbReference type="PANTHER" id="PTHR21392:SF1">
    <property type="entry name" value="TRNA-URIDINE AMINOCARBOXYPROPYLTRANSFERASE"/>
    <property type="match status" value="1"/>
</dbReference>
<dbReference type="RefSeq" id="WP_290260318.1">
    <property type="nucleotide sequence ID" value="NZ_JAUFQG010000004.1"/>
</dbReference>
<dbReference type="Pfam" id="PF03942">
    <property type="entry name" value="DTW"/>
    <property type="match status" value="1"/>
</dbReference>
<accession>A0ABV8UZS1</accession>
<evidence type="ECO:0000256" key="1">
    <source>
        <dbReference type="ARBA" id="ARBA00012386"/>
    </source>
</evidence>
<proteinExistence type="predicted"/>
<evidence type="ECO:0000313" key="6">
    <source>
        <dbReference type="EMBL" id="MFC4361078.1"/>
    </source>
</evidence>
<dbReference type="InterPro" id="IPR005636">
    <property type="entry name" value="DTW"/>
</dbReference>
<sequence>MSSTIAPMNAYQSLRAEVMATSTRDYKARGILAIRCTRCQLKSSHCICTFRPEGQIDAEFVLILHRDELFKPTNTGRLIADCFPKQTHAFCWDRLTPPQALLTLLQDPERQCCIIFPADESEGREVYSEPPASNKLLTFILLDGTWKQGRRMFNLSPWLQTIPALNLDPAERARYSSRIAAFDNYLCTAEAAALALAISNQLASSQLLFDYFSVFNLHYAAMRQNRAVDSFTL</sequence>
<dbReference type="SMART" id="SM01144">
    <property type="entry name" value="DTW"/>
    <property type="match status" value="1"/>
</dbReference>
<dbReference type="EMBL" id="JBHSCX010000003">
    <property type="protein sequence ID" value="MFC4361078.1"/>
    <property type="molecule type" value="Genomic_DNA"/>
</dbReference>
<evidence type="ECO:0000256" key="3">
    <source>
        <dbReference type="ARBA" id="ARBA00022691"/>
    </source>
</evidence>
<keyword evidence="7" id="KW-1185">Reference proteome</keyword>
<evidence type="ECO:0000313" key="7">
    <source>
        <dbReference type="Proteomes" id="UP001595840"/>
    </source>
</evidence>
<evidence type="ECO:0000259" key="5">
    <source>
        <dbReference type="SMART" id="SM01144"/>
    </source>
</evidence>
<evidence type="ECO:0000256" key="2">
    <source>
        <dbReference type="ARBA" id="ARBA00022679"/>
    </source>
</evidence>
<name>A0ABV8UZS1_9GAMM</name>
<reference evidence="7" key="1">
    <citation type="journal article" date="2019" name="Int. J. Syst. Evol. Microbiol.">
        <title>The Global Catalogue of Microorganisms (GCM) 10K type strain sequencing project: providing services to taxonomists for standard genome sequencing and annotation.</title>
        <authorList>
            <consortium name="The Broad Institute Genomics Platform"/>
            <consortium name="The Broad Institute Genome Sequencing Center for Infectious Disease"/>
            <person name="Wu L."/>
            <person name="Ma J."/>
        </authorList>
    </citation>
    <scope>NUCLEOTIDE SEQUENCE [LARGE SCALE GENOMIC DNA]</scope>
    <source>
        <strain evidence="7">CECT 8570</strain>
    </source>
</reference>
<dbReference type="InterPro" id="IPR039262">
    <property type="entry name" value="DTWD2/TAPT"/>
</dbReference>
<dbReference type="PANTHER" id="PTHR21392">
    <property type="entry name" value="TRNA-URIDINE AMINOCARBOXYPROPYLTRANSFERASE 2"/>
    <property type="match status" value="1"/>
</dbReference>
<protein>
    <recommendedName>
        <fullName evidence="1">tRNA-uridine aminocarboxypropyltransferase</fullName>
        <ecNumber evidence="1">2.5.1.25</ecNumber>
    </recommendedName>
</protein>
<keyword evidence="2 6" id="KW-0808">Transferase</keyword>
<organism evidence="6 7">
    <name type="scientific">Simiduia curdlanivorans</name>
    <dbReference type="NCBI Taxonomy" id="1492769"/>
    <lineage>
        <taxon>Bacteria</taxon>
        <taxon>Pseudomonadati</taxon>
        <taxon>Pseudomonadota</taxon>
        <taxon>Gammaproteobacteria</taxon>
        <taxon>Cellvibrionales</taxon>
        <taxon>Cellvibrionaceae</taxon>
        <taxon>Simiduia</taxon>
    </lineage>
</organism>
<comment type="caution">
    <text evidence="6">The sequence shown here is derived from an EMBL/GenBank/DDBJ whole genome shotgun (WGS) entry which is preliminary data.</text>
</comment>
<dbReference type="GO" id="GO:0016432">
    <property type="term" value="F:tRNA-uridine aminocarboxypropyltransferase activity"/>
    <property type="evidence" value="ECO:0007669"/>
    <property type="project" value="UniProtKB-EC"/>
</dbReference>